<dbReference type="EMBL" id="JBJUIK010000004">
    <property type="protein sequence ID" value="KAL3528802.1"/>
    <property type="molecule type" value="Genomic_DNA"/>
</dbReference>
<evidence type="ECO:0000313" key="1">
    <source>
        <dbReference type="EMBL" id="KAL3528802.1"/>
    </source>
</evidence>
<keyword evidence="2" id="KW-1185">Reference proteome</keyword>
<organism evidence="1 2">
    <name type="scientific">Cinchona calisaya</name>
    <dbReference type="NCBI Taxonomy" id="153742"/>
    <lineage>
        <taxon>Eukaryota</taxon>
        <taxon>Viridiplantae</taxon>
        <taxon>Streptophyta</taxon>
        <taxon>Embryophyta</taxon>
        <taxon>Tracheophyta</taxon>
        <taxon>Spermatophyta</taxon>
        <taxon>Magnoliopsida</taxon>
        <taxon>eudicotyledons</taxon>
        <taxon>Gunneridae</taxon>
        <taxon>Pentapetalae</taxon>
        <taxon>asterids</taxon>
        <taxon>lamiids</taxon>
        <taxon>Gentianales</taxon>
        <taxon>Rubiaceae</taxon>
        <taxon>Cinchonoideae</taxon>
        <taxon>Cinchoneae</taxon>
        <taxon>Cinchona</taxon>
    </lineage>
</organism>
<protein>
    <recommendedName>
        <fullName evidence="3">Glycosyl transferase family 1 domain-containing protein</fullName>
    </recommendedName>
</protein>
<sequence>MALLQKQKVKILIGSLGSKRNKVTCVKSLLEFLCRHTNLSKSVLWTPATSRIASLCAAADVYAVNSQVLGTYAGGTKEIVEHNVTGFLHPLGHPGAQVLAKDTRSRCFADKIGRLIEE</sequence>
<gene>
    <name evidence="1" type="ORF">ACH5RR_008124</name>
</gene>
<proteinExistence type="predicted"/>
<reference evidence="1 2" key="1">
    <citation type="submission" date="2024-11" db="EMBL/GenBank/DDBJ databases">
        <title>A near-complete genome assembly of Cinchona calisaya.</title>
        <authorList>
            <person name="Lian D.C."/>
            <person name="Zhao X.W."/>
            <person name="Wei L."/>
        </authorList>
    </citation>
    <scope>NUCLEOTIDE SEQUENCE [LARGE SCALE GENOMIC DNA]</scope>
    <source>
        <tissue evidence="1">Nenye</tissue>
    </source>
</reference>
<dbReference type="PANTHER" id="PTHR47778:SF2">
    <property type="entry name" value="GLYCOSYL TRANSFERASE FAMILY 1 DOMAIN-CONTAINING PROTEIN"/>
    <property type="match status" value="1"/>
</dbReference>
<evidence type="ECO:0000313" key="2">
    <source>
        <dbReference type="Proteomes" id="UP001630127"/>
    </source>
</evidence>
<evidence type="ECO:0008006" key="3">
    <source>
        <dbReference type="Google" id="ProtNLM"/>
    </source>
</evidence>
<dbReference type="AlphaFoldDB" id="A0ABD3ADE3"/>
<dbReference type="PANTHER" id="PTHR47778">
    <property type="entry name" value="BNAA05G14870D PROTEIN"/>
    <property type="match status" value="1"/>
</dbReference>
<name>A0ABD3ADE3_9GENT</name>
<comment type="caution">
    <text evidence="1">The sequence shown here is derived from an EMBL/GenBank/DDBJ whole genome shotgun (WGS) entry which is preliminary data.</text>
</comment>
<dbReference type="SUPFAM" id="SSF53756">
    <property type="entry name" value="UDP-Glycosyltransferase/glycogen phosphorylase"/>
    <property type="match status" value="1"/>
</dbReference>
<dbReference type="Proteomes" id="UP001630127">
    <property type="component" value="Unassembled WGS sequence"/>
</dbReference>
<accession>A0ABD3ADE3</accession>